<proteinExistence type="predicted"/>
<dbReference type="Proteomes" id="UP000076154">
    <property type="component" value="Unassembled WGS sequence"/>
</dbReference>
<evidence type="ECO:0000313" key="2">
    <source>
        <dbReference type="Proteomes" id="UP000076154"/>
    </source>
</evidence>
<name>A0A369JIA6_HYPMA</name>
<reference evidence="1" key="1">
    <citation type="submission" date="2018-04" db="EMBL/GenBank/DDBJ databases">
        <title>Whole genome sequencing of Hypsizygus marmoreus.</title>
        <authorList>
            <person name="Choi I.-G."/>
            <person name="Min B."/>
            <person name="Kim J.-G."/>
            <person name="Kim S."/>
            <person name="Oh Y.-L."/>
            <person name="Kong W.-S."/>
            <person name="Park H."/>
            <person name="Jeong J."/>
            <person name="Song E.-S."/>
        </authorList>
    </citation>
    <scope>NUCLEOTIDE SEQUENCE [LARGE SCALE GENOMIC DNA]</scope>
    <source>
        <strain evidence="1">51987-8</strain>
    </source>
</reference>
<sequence length="116" mass="13216">MLVWWVRWTCDGEVDRILGKVGDFVEEAVFGGSVQRWRKMGNAFGDYTTLSDIAIVAGDNKMKLADLALVQKFHKAFFTGLKVPFVDFAIERDLTPASNAATFLRRKNKYQQQPQQ</sequence>
<protein>
    <submittedName>
        <fullName evidence="1">Uncharacterized protein</fullName>
    </submittedName>
</protein>
<evidence type="ECO:0000313" key="1">
    <source>
        <dbReference type="EMBL" id="RDB21919.1"/>
    </source>
</evidence>
<comment type="caution">
    <text evidence="1">The sequence shown here is derived from an EMBL/GenBank/DDBJ whole genome shotgun (WGS) entry which is preliminary data.</text>
</comment>
<dbReference type="InParanoid" id="A0A369JIA6"/>
<organism evidence="1 2">
    <name type="scientific">Hypsizygus marmoreus</name>
    <name type="common">White beech mushroom</name>
    <name type="synonym">Agaricus marmoreus</name>
    <dbReference type="NCBI Taxonomy" id="39966"/>
    <lineage>
        <taxon>Eukaryota</taxon>
        <taxon>Fungi</taxon>
        <taxon>Dikarya</taxon>
        <taxon>Basidiomycota</taxon>
        <taxon>Agaricomycotina</taxon>
        <taxon>Agaricomycetes</taxon>
        <taxon>Agaricomycetidae</taxon>
        <taxon>Agaricales</taxon>
        <taxon>Tricholomatineae</taxon>
        <taxon>Lyophyllaceae</taxon>
        <taxon>Hypsizygus</taxon>
    </lineage>
</organism>
<dbReference type="AlphaFoldDB" id="A0A369JIA6"/>
<dbReference type="EMBL" id="LUEZ02000053">
    <property type="protein sequence ID" value="RDB21919.1"/>
    <property type="molecule type" value="Genomic_DNA"/>
</dbReference>
<accession>A0A369JIA6</accession>
<gene>
    <name evidence="1" type="ORF">Hypma_010789</name>
</gene>
<keyword evidence="2" id="KW-1185">Reference proteome</keyword>